<protein>
    <submittedName>
        <fullName evidence="2">Oxidoreductase</fullName>
    </submittedName>
</protein>
<dbReference type="CDD" id="cd00291">
    <property type="entry name" value="SirA_YedF_YeeD"/>
    <property type="match status" value="1"/>
</dbReference>
<organism evidence="2 3">
    <name type="scientific">Vibrio galatheae</name>
    <dbReference type="NCBI Taxonomy" id="579748"/>
    <lineage>
        <taxon>Bacteria</taxon>
        <taxon>Pseudomonadati</taxon>
        <taxon>Pseudomonadota</taxon>
        <taxon>Gammaproteobacteria</taxon>
        <taxon>Vibrionales</taxon>
        <taxon>Vibrionaceae</taxon>
        <taxon>Vibrio</taxon>
    </lineage>
</organism>
<gene>
    <name evidence="2" type="ORF">TW81_18130</name>
</gene>
<comment type="caution">
    <text evidence="2">The sequence shown here is derived from an EMBL/GenBank/DDBJ whole genome shotgun (WGS) entry which is preliminary data.</text>
</comment>
<dbReference type="OrthoDB" id="6215889at2"/>
<name>A0A0F4NEG2_9VIBR</name>
<dbReference type="InterPro" id="IPR036868">
    <property type="entry name" value="TusA-like_sf"/>
</dbReference>
<sequence length="80" mass="9366">MEPNIFDLRQERCPMALLLAKRHTKNLVNGEQVLLLVADSSSLTDIKHYLQRHRYGVLCVEQEGYFRLHVTRSTDPKESR</sequence>
<keyword evidence="3" id="KW-1185">Reference proteome</keyword>
<dbReference type="Pfam" id="PF01206">
    <property type="entry name" value="TusA"/>
    <property type="match status" value="1"/>
</dbReference>
<dbReference type="STRING" id="579748.TW81_18130"/>
<accession>A0A0F4NEG2</accession>
<evidence type="ECO:0000259" key="1">
    <source>
        <dbReference type="Pfam" id="PF01206"/>
    </source>
</evidence>
<dbReference type="InterPro" id="IPR001455">
    <property type="entry name" value="TusA-like"/>
</dbReference>
<evidence type="ECO:0000313" key="3">
    <source>
        <dbReference type="Proteomes" id="UP000033673"/>
    </source>
</evidence>
<evidence type="ECO:0000313" key="2">
    <source>
        <dbReference type="EMBL" id="KJY81475.1"/>
    </source>
</evidence>
<dbReference type="RefSeq" id="WP_045957156.1">
    <property type="nucleotide sequence ID" value="NZ_JXXV01000038.1"/>
</dbReference>
<feature type="domain" description="UPF0033" evidence="1">
    <location>
        <begin position="6"/>
        <end position="71"/>
    </location>
</feature>
<dbReference type="AlphaFoldDB" id="A0A0F4NEG2"/>
<dbReference type="EMBL" id="JXXV01000038">
    <property type="protein sequence ID" value="KJY81475.1"/>
    <property type="molecule type" value="Genomic_DNA"/>
</dbReference>
<dbReference type="Gene3D" id="3.30.110.40">
    <property type="entry name" value="TusA-like domain"/>
    <property type="match status" value="1"/>
</dbReference>
<reference evidence="2 3" key="1">
    <citation type="journal article" date="2015" name="BMC Genomics">
        <title>Genome mining reveals unlocked bioactive potential of marine Gram-negative bacteria.</title>
        <authorList>
            <person name="Machado H."/>
            <person name="Sonnenschein E.C."/>
            <person name="Melchiorsen J."/>
            <person name="Gram L."/>
        </authorList>
    </citation>
    <scope>NUCLEOTIDE SEQUENCE [LARGE SCALE GENOMIC DNA]</scope>
    <source>
        <strain evidence="2 3">S2757</strain>
    </source>
</reference>
<dbReference type="SUPFAM" id="SSF64307">
    <property type="entry name" value="SirA-like"/>
    <property type="match status" value="1"/>
</dbReference>
<dbReference type="Proteomes" id="UP000033673">
    <property type="component" value="Unassembled WGS sequence"/>
</dbReference>
<proteinExistence type="predicted"/>
<dbReference type="PATRIC" id="fig|579748.3.peg.3741"/>